<sequence>MSPLSVPPVPIAHTDPAATVRVTNRLSGYFKALPPGRRIAVVCIGTDRCTGDALGPLTGSLLSKYRSPSFDLFGTLENPVHAMNLDDTLERLNRTIDDPFVIGIDACLGTVASIGAVLVGDGPLRPGAGVNKTLSPVGDIHISGVVNVGGLFAYHVLQNTRLHLVMSMASLISRSLFVAISVSSRGRQDNVANP</sequence>
<evidence type="ECO:0000313" key="1">
    <source>
        <dbReference type="EMBL" id="QMV43607.1"/>
    </source>
</evidence>
<dbReference type="SUPFAM" id="SSF53163">
    <property type="entry name" value="HybD-like"/>
    <property type="match status" value="1"/>
</dbReference>
<keyword evidence="2" id="KW-1185">Reference proteome</keyword>
<protein>
    <submittedName>
        <fullName evidence="1">Spore protease YyaC</fullName>
    </submittedName>
</protein>
<dbReference type="Pfam" id="PF06866">
    <property type="entry name" value="DUF1256"/>
    <property type="match status" value="1"/>
</dbReference>
<proteinExistence type="predicted"/>
<dbReference type="GO" id="GO:0006508">
    <property type="term" value="P:proteolysis"/>
    <property type="evidence" value="ECO:0007669"/>
    <property type="project" value="UniProtKB-KW"/>
</dbReference>
<keyword evidence="1" id="KW-0645">Protease</keyword>
<dbReference type="RefSeq" id="WP_182299844.1">
    <property type="nucleotide sequence ID" value="NZ_CP041969.1"/>
</dbReference>
<reference evidence="1 2" key="1">
    <citation type="submission" date="2019-07" db="EMBL/GenBank/DDBJ databases">
        <authorList>
            <person name="Kim J.K."/>
            <person name="Cheong H.-M."/>
            <person name="Choi Y."/>
            <person name="Hwang K.J."/>
            <person name="Lee S."/>
            <person name="Choi C."/>
        </authorList>
    </citation>
    <scope>NUCLEOTIDE SEQUENCE [LARGE SCALE GENOMIC DNA]</scope>
    <source>
        <strain evidence="1 2">KS 22</strain>
    </source>
</reference>
<dbReference type="NCBIfam" id="TIGR02841">
    <property type="entry name" value="spore_YyaC"/>
    <property type="match status" value="1"/>
</dbReference>
<dbReference type="KEGG" id="cchl:FPL14_22320"/>
<dbReference type="EMBL" id="CP041969">
    <property type="protein sequence ID" value="QMV43607.1"/>
    <property type="molecule type" value="Genomic_DNA"/>
</dbReference>
<dbReference type="InterPro" id="IPR023430">
    <property type="entry name" value="Pept_HybD-like_dom_sf"/>
</dbReference>
<gene>
    <name evidence="1" type="primary">yyaC</name>
    <name evidence="1" type="ORF">FPL14_22320</name>
</gene>
<evidence type="ECO:0000313" key="2">
    <source>
        <dbReference type="Proteomes" id="UP000515679"/>
    </source>
</evidence>
<keyword evidence="1" id="KW-0378">Hydrolase</keyword>
<dbReference type="Proteomes" id="UP000515679">
    <property type="component" value="Chromosome"/>
</dbReference>
<dbReference type="AlphaFoldDB" id="A0A7G5C323"/>
<accession>A0A7G5C323</accession>
<organism evidence="1 2">
    <name type="scientific">Cohnella cholangitidis</name>
    <dbReference type="NCBI Taxonomy" id="2598458"/>
    <lineage>
        <taxon>Bacteria</taxon>
        <taxon>Bacillati</taxon>
        <taxon>Bacillota</taxon>
        <taxon>Bacilli</taxon>
        <taxon>Bacillales</taxon>
        <taxon>Paenibacillaceae</taxon>
        <taxon>Cohnella</taxon>
    </lineage>
</organism>
<name>A0A7G5C323_9BACL</name>
<dbReference type="GO" id="GO:0008233">
    <property type="term" value="F:peptidase activity"/>
    <property type="evidence" value="ECO:0007669"/>
    <property type="project" value="UniProtKB-KW"/>
</dbReference>
<dbReference type="InterPro" id="IPR009665">
    <property type="entry name" value="YyaC"/>
</dbReference>